<sequence>MSLPYCFLVPLREGPQGESNPHRLGGTARGRRALEMSRKRLHAGHSAVATRNFATDRLGLPCSTRSQQTEVGARRTSSRRDEPFGSGSTHRGKRIVASVPVGDRAQRKEKPHRLGVTRVGEDHVRGSHAAETVAQDAARSHDEEFSGCSVTFATDCLVNPNDSAVGAARGFFSIIGGGGGLLTRKGVVRRQCGRLGGKRTAACDGKSRTQDTDRIRGRSDACHVPVGVENEESVTT</sequence>
<name>A0A8X6GIL0_TRICU</name>
<dbReference type="AlphaFoldDB" id="A0A8X6GIL0"/>
<gene>
    <name evidence="2" type="ORF">TNCT_224391</name>
</gene>
<evidence type="ECO:0000313" key="3">
    <source>
        <dbReference type="Proteomes" id="UP000887116"/>
    </source>
</evidence>
<evidence type="ECO:0000256" key="1">
    <source>
        <dbReference type="SAM" id="MobiDB-lite"/>
    </source>
</evidence>
<accession>A0A8X6GIL0</accession>
<comment type="caution">
    <text evidence="2">The sequence shown here is derived from an EMBL/GenBank/DDBJ whole genome shotgun (WGS) entry which is preliminary data.</text>
</comment>
<reference evidence="2" key="1">
    <citation type="submission" date="2020-07" db="EMBL/GenBank/DDBJ databases">
        <title>Multicomponent nature underlies the extraordinary mechanical properties of spider dragline silk.</title>
        <authorList>
            <person name="Kono N."/>
            <person name="Nakamura H."/>
            <person name="Mori M."/>
            <person name="Yoshida Y."/>
            <person name="Ohtoshi R."/>
            <person name="Malay A.D."/>
            <person name="Moran D.A.P."/>
            <person name="Tomita M."/>
            <person name="Numata K."/>
            <person name="Arakawa K."/>
        </authorList>
    </citation>
    <scope>NUCLEOTIDE SEQUENCE</scope>
</reference>
<keyword evidence="3" id="KW-1185">Reference proteome</keyword>
<proteinExistence type="predicted"/>
<evidence type="ECO:0000313" key="2">
    <source>
        <dbReference type="EMBL" id="GFQ67704.1"/>
    </source>
</evidence>
<dbReference type="Proteomes" id="UP000887116">
    <property type="component" value="Unassembled WGS sequence"/>
</dbReference>
<organism evidence="2 3">
    <name type="scientific">Trichonephila clavata</name>
    <name type="common">Joro spider</name>
    <name type="synonym">Nephila clavata</name>
    <dbReference type="NCBI Taxonomy" id="2740835"/>
    <lineage>
        <taxon>Eukaryota</taxon>
        <taxon>Metazoa</taxon>
        <taxon>Ecdysozoa</taxon>
        <taxon>Arthropoda</taxon>
        <taxon>Chelicerata</taxon>
        <taxon>Arachnida</taxon>
        <taxon>Araneae</taxon>
        <taxon>Araneomorphae</taxon>
        <taxon>Entelegynae</taxon>
        <taxon>Araneoidea</taxon>
        <taxon>Nephilidae</taxon>
        <taxon>Trichonephila</taxon>
    </lineage>
</organism>
<protein>
    <submittedName>
        <fullName evidence="2">Uncharacterized protein</fullName>
    </submittedName>
</protein>
<dbReference type="EMBL" id="BMAO01000568">
    <property type="protein sequence ID" value="GFQ67704.1"/>
    <property type="molecule type" value="Genomic_DNA"/>
</dbReference>
<feature type="region of interest" description="Disordered" evidence="1">
    <location>
        <begin position="61"/>
        <end position="93"/>
    </location>
</feature>